<dbReference type="AlphaFoldDB" id="A0A166FGB5"/>
<protein>
    <recommendedName>
        <fullName evidence="2">DUF4378 domain-containing protein</fullName>
    </recommendedName>
</protein>
<name>A0A166FGB5_DAUCS</name>
<dbReference type="OMA" id="THKHEEP"/>
<comment type="caution">
    <text evidence="1">The sequence shown here is derived from an EMBL/GenBank/DDBJ whole genome shotgun (WGS) entry which is preliminary data.</text>
</comment>
<proteinExistence type="predicted"/>
<organism evidence="1">
    <name type="scientific">Daucus carota subsp. sativus</name>
    <name type="common">Carrot</name>
    <dbReference type="NCBI Taxonomy" id="79200"/>
    <lineage>
        <taxon>Eukaryota</taxon>
        <taxon>Viridiplantae</taxon>
        <taxon>Streptophyta</taxon>
        <taxon>Embryophyta</taxon>
        <taxon>Tracheophyta</taxon>
        <taxon>Spermatophyta</taxon>
        <taxon>Magnoliopsida</taxon>
        <taxon>eudicotyledons</taxon>
        <taxon>Gunneridae</taxon>
        <taxon>Pentapetalae</taxon>
        <taxon>asterids</taxon>
        <taxon>campanulids</taxon>
        <taxon>Apiales</taxon>
        <taxon>Apiaceae</taxon>
        <taxon>Apioideae</taxon>
        <taxon>Scandiceae</taxon>
        <taxon>Daucinae</taxon>
        <taxon>Daucus</taxon>
        <taxon>Daucus sect. Daucus</taxon>
    </lineage>
</organism>
<dbReference type="STRING" id="79200.A0A166FGB5"/>
<evidence type="ECO:0008006" key="2">
    <source>
        <dbReference type="Google" id="ProtNLM"/>
    </source>
</evidence>
<gene>
    <name evidence="1" type="ORF">DCAR_008585</name>
</gene>
<dbReference type="PANTHER" id="PTHR33623:SF17">
    <property type="entry name" value="DUF4378 DOMAIN-CONTAINING PROTEIN"/>
    <property type="match status" value="1"/>
</dbReference>
<sequence length="340" mass="39267">MTSQLVPIGQKPRMLKDFLADNSHSKRVSFFQDNLNMTFSNSGFSKFLIKYLPFTTNIKPPSILPRSITKRLSKSRSVSRNVNMKELTAKVKVKDILRWRSFRDLAEVESQPLNFSSSPHHCTTVTTTTGSTSMTSNSGRSSWCDSDFTAEDLPSWCSNSVTPKGKWLCDEEKEQNSPVSVLDCFSEEDEESFSYFHQTPRRKQAGTTELFVNKTHKHEEPENRAEEKAMQLLNQVKTNISGYLEVEEEFLLLDFFSEQLTENKKGDYELTKVANEWIKGEDEGCLEWKLVGKKEFSIRDMERGVKWNKFDEDEQELGLEIEKQLLNCLVDEVLFDFLDL</sequence>
<dbReference type="EMBL" id="LNRQ01000002">
    <property type="protein sequence ID" value="KZN07748.1"/>
    <property type="molecule type" value="Genomic_DNA"/>
</dbReference>
<reference evidence="1" key="1">
    <citation type="journal article" date="2016" name="Nat. Genet.">
        <title>A high-quality carrot genome assembly provides new insights into carotenoid accumulation and asterid genome evolution.</title>
        <authorList>
            <person name="Iorizzo M."/>
            <person name="Ellison S."/>
            <person name="Senalik D."/>
            <person name="Zeng P."/>
            <person name="Satapoomin P."/>
            <person name="Huang J."/>
            <person name="Bowman M."/>
            <person name="Iovene M."/>
            <person name="Sanseverino W."/>
            <person name="Cavagnaro P."/>
            <person name="Yildiz M."/>
            <person name="Macko-Podgorni A."/>
            <person name="Moranska E."/>
            <person name="Grzebelus E."/>
            <person name="Grzebelus D."/>
            <person name="Ashrafi H."/>
            <person name="Zheng Z."/>
            <person name="Cheng S."/>
            <person name="Spooner D."/>
            <person name="Van Deynze A."/>
            <person name="Simon P."/>
        </authorList>
    </citation>
    <scope>NUCLEOTIDE SEQUENCE [LARGE SCALE GENOMIC DNA]</scope>
    <source>
        <tissue evidence="1">Leaf</tissue>
    </source>
</reference>
<dbReference type="PANTHER" id="PTHR33623">
    <property type="entry name" value="OS04G0572500 PROTEIN"/>
    <property type="match status" value="1"/>
</dbReference>
<dbReference type="KEGG" id="dcr:108208046"/>
<accession>A0A166FGB5</accession>
<dbReference type="OrthoDB" id="1669163at2759"/>
<dbReference type="Gramene" id="KZN07748">
    <property type="protein sequence ID" value="KZN07748"/>
    <property type="gene ID" value="DCAR_008585"/>
</dbReference>
<evidence type="ECO:0000313" key="1">
    <source>
        <dbReference type="EMBL" id="KZN07748.1"/>
    </source>
</evidence>